<keyword evidence="3" id="KW-0808">Transferase</keyword>
<evidence type="ECO:0000313" key="4">
    <source>
        <dbReference type="Proteomes" id="UP001256646"/>
    </source>
</evidence>
<name>A0ABU1EDD0_9CLOT</name>
<feature type="domain" description="HTH lysR-type" evidence="1">
    <location>
        <begin position="229"/>
        <end position="283"/>
    </location>
</feature>
<evidence type="ECO:0000313" key="3">
    <source>
        <dbReference type="EMBL" id="MDR5586380.1"/>
    </source>
</evidence>
<dbReference type="InterPro" id="IPR025877">
    <property type="entry name" value="MobA-like_NTP_Trfase"/>
</dbReference>
<dbReference type="InterPro" id="IPR036388">
    <property type="entry name" value="WH-like_DNA-bd_sf"/>
</dbReference>
<dbReference type="GO" id="GO:0016740">
    <property type="term" value="F:transferase activity"/>
    <property type="evidence" value="ECO:0007669"/>
    <property type="project" value="UniProtKB-KW"/>
</dbReference>
<dbReference type="PANTHER" id="PTHR43777">
    <property type="entry name" value="MOLYBDENUM COFACTOR CYTIDYLYLTRANSFERASE"/>
    <property type="match status" value="1"/>
</dbReference>
<dbReference type="RefSeq" id="WP_252215549.1">
    <property type="nucleotide sequence ID" value="NZ_JAVJAN010000005.1"/>
</dbReference>
<dbReference type="InterPro" id="IPR000847">
    <property type="entry name" value="LysR_HTH_N"/>
</dbReference>
<dbReference type="Pfam" id="PF00126">
    <property type="entry name" value="HTH_1"/>
    <property type="match status" value="1"/>
</dbReference>
<dbReference type="Pfam" id="PF12804">
    <property type="entry name" value="NTP_transf_3"/>
    <property type="match status" value="1"/>
</dbReference>
<dbReference type="SUPFAM" id="SSF46785">
    <property type="entry name" value="Winged helix' DNA-binding domain"/>
    <property type="match status" value="1"/>
</dbReference>
<evidence type="ECO:0000259" key="1">
    <source>
        <dbReference type="Pfam" id="PF00126"/>
    </source>
</evidence>
<comment type="caution">
    <text evidence="3">The sequence shown here is derived from an EMBL/GenBank/DDBJ whole genome shotgun (WGS) entry which is preliminary data.</text>
</comment>
<organism evidence="3 4">
    <name type="scientific">Clostridium aquiflavi</name>
    <dbReference type="NCBI Taxonomy" id="3073603"/>
    <lineage>
        <taxon>Bacteria</taxon>
        <taxon>Bacillati</taxon>
        <taxon>Bacillota</taxon>
        <taxon>Clostridia</taxon>
        <taxon>Eubacteriales</taxon>
        <taxon>Clostridiaceae</taxon>
        <taxon>Clostridium</taxon>
    </lineage>
</organism>
<evidence type="ECO:0000259" key="2">
    <source>
        <dbReference type="Pfam" id="PF12804"/>
    </source>
</evidence>
<feature type="domain" description="MobA-like NTP transferase" evidence="2">
    <location>
        <begin position="11"/>
        <end position="165"/>
    </location>
</feature>
<dbReference type="InterPro" id="IPR036390">
    <property type="entry name" value="WH_DNA-bd_sf"/>
</dbReference>
<dbReference type="InterPro" id="IPR029044">
    <property type="entry name" value="Nucleotide-diphossugar_trans"/>
</dbReference>
<proteinExistence type="predicted"/>
<dbReference type="SUPFAM" id="SSF53448">
    <property type="entry name" value="Nucleotide-diphospho-sugar transferases"/>
    <property type="match status" value="1"/>
</dbReference>
<keyword evidence="4" id="KW-1185">Reference proteome</keyword>
<accession>A0ABU1EDD0</accession>
<dbReference type="EMBL" id="JAVJAN010000005">
    <property type="protein sequence ID" value="MDR5586380.1"/>
    <property type="molecule type" value="Genomic_DNA"/>
</dbReference>
<sequence length="309" mass="34983">MRKNEKKTTGGIIVAAGKSSKRISSDPLLKIGSITIIKRIVLTLQGASISPIVIITGYKAEEIERDLANYGVIFLKNNQYENSRKFDSAKIGLDFLQNKCDQVIFTPVSIPMFTTETLQTMIECGKGLVSPSYHGKSGHPLLISSELIPRILKYDGNIGMRGAIKNIGVTREWIDVEDEGIIYDTDYIDQLDQLLIKHNQRILHPFVKISIEKESSFFDSRAKLLLILINDKNSVRGACRHMALSYSKAWNMLNQLEEELGYAVVERKHGGSKGGKTCLTKEGLEFLKKYQQFEENVRQYAKDEFERLF</sequence>
<dbReference type="PANTHER" id="PTHR43777:SF1">
    <property type="entry name" value="MOLYBDENUM COFACTOR CYTIDYLYLTRANSFERASE"/>
    <property type="match status" value="1"/>
</dbReference>
<dbReference type="Proteomes" id="UP001256646">
    <property type="component" value="Unassembled WGS sequence"/>
</dbReference>
<reference evidence="3 4" key="1">
    <citation type="submission" date="2023-09" db="EMBL/GenBank/DDBJ databases">
        <authorList>
            <person name="Zhai L."/>
        </authorList>
    </citation>
    <scope>NUCLEOTIDE SEQUENCE [LARGE SCALE GENOMIC DNA]</scope>
    <source>
        <strain evidence="3 4">5 N-1</strain>
    </source>
</reference>
<dbReference type="Gene3D" id="3.90.550.10">
    <property type="entry name" value="Spore Coat Polysaccharide Biosynthesis Protein SpsA, Chain A"/>
    <property type="match status" value="1"/>
</dbReference>
<gene>
    <name evidence="3" type="ORF">RGC78_02760</name>
</gene>
<protein>
    <submittedName>
        <fullName evidence="3">NTP transferase domain-containing protein</fullName>
    </submittedName>
</protein>
<dbReference type="Gene3D" id="1.10.10.10">
    <property type="entry name" value="Winged helix-like DNA-binding domain superfamily/Winged helix DNA-binding domain"/>
    <property type="match status" value="1"/>
</dbReference>